<organism evidence="1 2">
    <name type="scientific">Trifolium subterraneum</name>
    <name type="common">Subterranean clover</name>
    <dbReference type="NCBI Taxonomy" id="3900"/>
    <lineage>
        <taxon>Eukaryota</taxon>
        <taxon>Viridiplantae</taxon>
        <taxon>Streptophyta</taxon>
        <taxon>Embryophyta</taxon>
        <taxon>Tracheophyta</taxon>
        <taxon>Spermatophyta</taxon>
        <taxon>Magnoliopsida</taxon>
        <taxon>eudicotyledons</taxon>
        <taxon>Gunneridae</taxon>
        <taxon>Pentapetalae</taxon>
        <taxon>rosids</taxon>
        <taxon>fabids</taxon>
        <taxon>Fabales</taxon>
        <taxon>Fabaceae</taxon>
        <taxon>Papilionoideae</taxon>
        <taxon>50 kb inversion clade</taxon>
        <taxon>NPAAA clade</taxon>
        <taxon>Hologalegina</taxon>
        <taxon>IRL clade</taxon>
        <taxon>Trifolieae</taxon>
        <taxon>Trifolium</taxon>
    </lineage>
</organism>
<protein>
    <recommendedName>
        <fullName evidence="3">Reverse transcriptase zinc-binding domain-containing protein</fullName>
    </recommendedName>
</protein>
<proteinExistence type="predicted"/>
<evidence type="ECO:0000313" key="2">
    <source>
        <dbReference type="Proteomes" id="UP000242715"/>
    </source>
</evidence>
<reference evidence="2" key="1">
    <citation type="journal article" date="2017" name="Front. Plant Sci.">
        <title>Climate Clever Clovers: New Paradigm to Reduce the Environmental Footprint of Ruminants by Breeding Low Methanogenic Forages Utilizing Haplotype Variation.</title>
        <authorList>
            <person name="Kaur P."/>
            <person name="Appels R."/>
            <person name="Bayer P.E."/>
            <person name="Keeble-Gagnere G."/>
            <person name="Wang J."/>
            <person name="Hirakawa H."/>
            <person name="Shirasawa K."/>
            <person name="Vercoe P."/>
            <person name="Stefanova K."/>
            <person name="Durmic Z."/>
            <person name="Nichols P."/>
            <person name="Revell C."/>
            <person name="Isobe S.N."/>
            <person name="Edwards D."/>
            <person name="Erskine W."/>
        </authorList>
    </citation>
    <scope>NUCLEOTIDE SEQUENCE [LARGE SCALE GENOMIC DNA]</scope>
    <source>
        <strain evidence="2">cv. Daliak</strain>
    </source>
</reference>
<dbReference type="PANTHER" id="PTHR36617:SF16">
    <property type="entry name" value="OS04G0516500 PROTEIN"/>
    <property type="match status" value="1"/>
</dbReference>
<dbReference type="OrthoDB" id="1002578at2759"/>
<dbReference type="AlphaFoldDB" id="A0A2Z6NR49"/>
<dbReference type="EMBL" id="DF974250">
    <property type="protein sequence ID" value="GAU46768.1"/>
    <property type="molecule type" value="Genomic_DNA"/>
</dbReference>
<name>A0A2Z6NR49_TRISU</name>
<dbReference type="PANTHER" id="PTHR36617">
    <property type="entry name" value="PROTEIN, PUTATIVE-RELATED"/>
    <property type="match status" value="1"/>
</dbReference>
<accession>A0A2Z6NR49</accession>
<evidence type="ECO:0008006" key="3">
    <source>
        <dbReference type="Google" id="ProtNLM"/>
    </source>
</evidence>
<evidence type="ECO:0000313" key="1">
    <source>
        <dbReference type="EMBL" id="GAU46768.1"/>
    </source>
</evidence>
<keyword evidence="2" id="KW-1185">Reference proteome</keyword>
<sequence>MTVGLIDGLDRTEDLFFKRIGNGGGTSFWHDTWVGAQPLKEVFPRLFLISSQKECSVLEVGRWVSEVWEWDCKWRRNLFAWEEELADMLDMILTPIQLSHSNDEWMCHHATGGRFSGHLFGGCAFASTLWAKIFKWFGLGLVVPRDPLDIFHKFSVGSGKGKRLKGFLAVTWYRMHVDESMYDMTYVYDIRDE</sequence>
<gene>
    <name evidence="1" type="ORF">TSUD_92630</name>
</gene>
<dbReference type="Proteomes" id="UP000242715">
    <property type="component" value="Unassembled WGS sequence"/>
</dbReference>